<dbReference type="EMBL" id="JACOQE010000004">
    <property type="protein sequence ID" value="MBC5740697.1"/>
    <property type="molecule type" value="Genomic_DNA"/>
</dbReference>
<feature type="region of interest" description="Disordered" evidence="1">
    <location>
        <begin position="36"/>
        <end position="59"/>
    </location>
</feature>
<protein>
    <submittedName>
        <fullName evidence="2">Uncharacterized protein</fullName>
    </submittedName>
</protein>
<dbReference type="Proteomes" id="UP000633936">
    <property type="component" value="Unassembled WGS sequence"/>
</dbReference>
<comment type="caution">
    <text evidence="2">The sequence shown here is derived from an EMBL/GenBank/DDBJ whole genome shotgun (WGS) entry which is preliminary data.</text>
</comment>
<sequence length="59" mass="6917">MNIDVSTRYNLDYMNRKFRGSSCFFFAQNQVKDVRTTGNPELTTEYGKIESNKNKSDKK</sequence>
<gene>
    <name evidence="2" type="ORF">H8Z79_09545</name>
</gene>
<proteinExistence type="predicted"/>
<feature type="compositionally biased region" description="Basic and acidic residues" evidence="1">
    <location>
        <begin position="47"/>
        <end position="59"/>
    </location>
</feature>
<evidence type="ECO:0000256" key="1">
    <source>
        <dbReference type="SAM" id="MobiDB-lite"/>
    </source>
</evidence>
<name>A0ABR7I2F7_9FIRM</name>
<reference evidence="2 3" key="1">
    <citation type="submission" date="2020-08" db="EMBL/GenBank/DDBJ databases">
        <title>Genome public.</title>
        <authorList>
            <person name="Liu C."/>
            <person name="Sun Q."/>
        </authorList>
    </citation>
    <scope>NUCLEOTIDE SEQUENCE [LARGE SCALE GENOMIC DNA]</scope>
    <source>
        <strain evidence="2 3">27-44</strain>
    </source>
</reference>
<organism evidence="2 3">
    <name type="scientific">Blautia intestinalis</name>
    <dbReference type="NCBI Taxonomy" id="2763028"/>
    <lineage>
        <taxon>Bacteria</taxon>
        <taxon>Bacillati</taxon>
        <taxon>Bacillota</taxon>
        <taxon>Clostridia</taxon>
        <taxon>Lachnospirales</taxon>
        <taxon>Lachnospiraceae</taxon>
        <taxon>Blautia</taxon>
    </lineage>
</organism>
<dbReference type="RefSeq" id="WP_187002814.1">
    <property type="nucleotide sequence ID" value="NZ_JACOQE010000004.1"/>
</dbReference>
<keyword evidence="3" id="KW-1185">Reference proteome</keyword>
<evidence type="ECO:0000313" key="3">
    <source>
        <dbReference type="Proteomes" id="UP000633936"/>
    </source>
</evidence>
<evidence type="ECO:0000313" key="2">
    <source>
        <dbReference type="EMBL" id="MBC5740697.1"/>
    </source>
</evidence>
<accession>A0ABR7I2F7</accession>